<evidence type="ECO:0000259" key="2">
    <source>
        <dbReference type="Pfam" id="PF14392"/>
    </source>
</evidence>
<protein>
    <recommendedName>
        <fullName evidence="2">Zinc knuckle CX2CX4HX4C domain-containing protein</fullName>
    </recommendedName>
</protein>
<feature type="domain" description="Zinc knuckle CX2CX4HX4C" evidence="2">
    <location>
        <begin position="45"/>
        <end position="90"/>
    </location>
</feature>
<dbReference type="Pfam" id="PF14392">
    <property type="entry name" value="zf-CCHC_4"/>
    <property type="match status" value="1"/>
</dbReference>
<accession>A0AAW0KT85</accession>
<dbReference type="AlphaFoldDB" id="A0AAW0KT85"/>
<comment type="caution">
    <text evidence="3">The sequence shown here is derived from an EMBL/GenBank/DDBJ whole genome shotgun (WGS) entry which is preliminary data.</text>
</comment>
<name>A0AAW0KT85_QUESU</name>
<feature type="region of interest" description="Disordered" evidence="1">
    <location>
        <begin position="122"/>
        <end position="184"/>
    </location>
</feature>
<evidence type="ECO:0000313" key="3">
    <source>
        <dbReference type="EMBL" id="KAK7841586.1"/>
    </source>
</evidence>
<dbReference type="InterPro" id="IPR040256">
    <property type="entry name" value="At4g02000-like"/>
</dbReference>
<dbReference type="Proteomes" id="UP000237347">
    <property type="component" value="Unassembled WGS sequence"/>
</dbReference>
<reference evidence="3 4" key="1">
    <citation type="journal article" date="2018" name="Sci. Data">
        <title>The draft genome sequence of cork oak.</title>
        <authorList>
            <person name="Ramos A.M."/>
            <person name="Usie A."/>
            <person name="Barbosa P."/>
            <person name="Barros P.M."/>
            <person name="Capote T."/>
            <person name="Chaves I."/>
            <person name="Simoes F."/>
            <person name="Abreu I."/>
            <person name="Carrasquinho I."/>
            <person name="Faro C."/>
            <person name="Guimaraes J.B."/>
            <person name="Mendonca D."/>
            <person name="Nobrega F."/>
            <person name="Rodrigues L."/>
            <person name="Saibo N.J.M."/>
            <person name="Varela M.C."/>
            <person name="Egas C."/>
            <person name="Matos J."/>
            <person name="Miguel C.M."/>
            <person name="Oliveira M.M."/>
            <person name="Ricardo C.P."/>
            <person name="Goncalves S."/>
        </authorList>
    </citation>
    <scope>NUCLEOTIDE SEQUENCE [LARGE SCALE GENOMIC DNA]</scope>
    <source>
        <strain evidence="4">cv. HL8</strain>
    </source>
</reference>
<dbReference type="PANTHER" id="PTHR31286:SF167">
    <property type="entry name" value="OS09G0268800 PROTEIN"/>
    <property type="match status" value="1"/>
</dbReference>
<keyword evidence="4" id="KW-1185">Reference proteome</keyword>
<dbReference type="InterPro" id="IPR025836">
    <property type="entry name" value="Zn_knuckle_CX2CX4HX4C"/>
</dbReference>
<organism evidence="3 4">
    <name type="scientific">Quercus suber</name>
    <name type="common">Cork oak</name>
    <dbReference type="NCBI Taxonomy" id="58331"/>
    <lineage>
        <taxon>Eukaryota</taxon>
        <taxon>Viridiplantae</taxon>
        <taxon>Streptophyta</taxon>
        <taxon>Embryophyta</taxon>
        <taxon>Tracheophyta</taxon>
        <taxon>Spermatophyta</taxon>
        <taxon>Magnoliopsida</taxon>
        <taxon>eudicotyledons</taxon>
        <taxon>Gunneridae</taxon>
        <taxon>Pentapetalae</taxon>
        <taxon>rosids</taxon>
        <taxon>fabids</taxon>
        <taxon>Fagales</taxon>
        <taxon>Fagaceae</taxon>
        <taxon>Quercus</taxon>
    </lineage>
</organism>
<dbReference type="EMBL" id="PKMF04000238">
    <property type="protein sequence ID" value="KAK7841586.1"/>
    <property type="molecule type" value="Genomic_DNA"/>
</dbReference>
<feature type="compositionally biased region" description="Low complexity" evidence="1">
    <location>
        <begin position="168"/>
        <end position="184"/>
    </location>
</feature>
<feature type="compositionally biased region" description="Basic and acidic residues" evidence="1">
    <location>
        <begin position="133"/>
        <end position="148"/>
    </location>
</feature>
<evidence type="ECO:0000256" key="1">
    <source>
        <dbReference type="SAM" id="MobiDB-lite"/>
    </source>
</evidence>
<sequence>MLLDMVSPSIAKEVGSKLGIVEEVEKKKNQDDQNMFMRVYMALPISKPIRQGCFLAGSEGHRTWCNFKYERLSLFCYHCGLLGHDLQRCAMHFAAIRNEGEVKCQYGDWLCALGGRPQSPLKWTMASPPRSVKRGDSVEEVGSEERGGQQRWGTSLAAAGVNTENTWKNGSNGGSKISGITPDT</sequence>
<evidence type="ECO:0000313" key="4">
    <source>
        <dbReference type="Proteomes" id="UP000237347"/>
    </source>
</evidence>
<gene>
    <name evidence="3" type="ORF">CFP56_015181</name>
</gene>
<proteinExistence type="predicted"/>
<dbReference type="PANTHER" id="PTHR31286">
    <property type="entry name" value="GLYCINE-RICH CELL WALL STRUCTURAL PROTEIN 1.8-LIKE"/>
    <property type="match status" value="1"/>
</dbReference>